<keyword evidence="1" id="KW-0812">Transmembrane</keyword>
<keyword evidence="1" id="KW-0472">Membrane</keyword>
<dbReference type="EMBL" id="HACA01027121">
    <property type="protein sequence ID" value="CDW44482.1"/>
    <property type="molecule type" value="Transcribed_RNA"/>
</dbReference>
<name>A0A0K2V2X5_LEPSM</name>
<proteinExistence type="predicted"/>
<keyword evidence="1" id="KW-1133">Transmembrane helix</keyword>
<organism evidence="2">
    <name type="scientific">Lepeophtheirus salmonis</name>
    <name type="common">Salmon louse</name>
    <name type="synonym">Caligus salmonis</name>
    <dbReference type="NCBI Taxonomy" id="72036"/>
    <lineage>
        <taxon>Eukaryota</taxon>
        <taxon>Metazoa</taxon>
        <taxon>Ecdysozoa</taxon>
        <taxon>Arthropoda</taxon>
        <taxon>Crustacea</taxon>
        <taxon>Multicrustacea</taxon>
        <taxon>Hexanauplia</taxon>
        <taxon>Copepoda</taxon>
        <taxon>Siphonostomatoida</taxon>
        <taxon>Caligidae</taxon>
        <taxon>Lepeophtheirus</taxon>
    </lineage>
</organism>
<accession>A0A0K2V2X5</accession>
<sequence length="66" mass="7220">QSSLILAQATVSHILADNVHFLVCSCPFATLPQNLSVLDIVNTCSVFLISIFFCQSLVLCQLKTSY</sequence>
<protein>
    <submittedName>
        <fullName evidence="2">Uncharacterized protein</fullName>
    </submittedName>
</protein>
<feature type="transmembrane region" description="Helical" evidence="1">
    <location>
        <begin position="40"/>
        <end position="60"/>
    </location>
</feature>
<feature type="non-terminal residue" evidence="2">
    <location>
        <position position="1"/>
    </location>
</feature>
<evidence type="ECO:0000256" key="1">
    <source>
        <dbReference type="SAM" id="Phobius"/>
    </source>
</evidence>
<evidence type="ECO:0000313" key="2">
    <source>
        <dbReference type="EMBL" id="CDW44482.1"/>
    </source>
</evidence>
<dbReference type="AlphaFoldDB" id="A0A0K2V2X5"/>
<reference evidence="2" key="1">
    <citation type="submission" date="2014-05" db="EMBL/GenBank/DDBJ databases">
        <authorList>
            <person name="Chronopoulou M."/>
        </authorList>
    </citation>
    <scope>NUCLEOTIDE SEQUENCE</scope>
    <source>
        <tissue evidence="2">Whole organism</tissue>
    </source>
</reference>